<dbReference type="Proteomes" id="UP000322915">
    <property type="component" value="Unassembled WGS sequence"/>
</dbReference>
<name>A0ABQ6RLK5_9GAMM</name>
<feature type="transmembrane region" description="Helical" evidence="1">
    <location>
        <begin position="31"/>
        <end position="53"/>
    </location>
</feature>
<dbReference type="RefSeq" id="WP_096794011.1">
    <property type="nucleotide sequence ID" value="NZ_SEUJ01000055.1"/>
</dbReference>
<evidence type="ECO:0000313" key="2">
    <source>
        <dbReference type="EMBL" id="KAA1163362.1"/>
    </source>
</evidence>
<gene>
    <name evidence="2" type="ORF">EU509_03825</name>
</gene>
<keyword evidence="3" id="KW-1185">Reference proteome</keyword>
<evidence type="ECO:0000313" key="3">
    <source>
        <dbReference type="Proteomes" id="UP000322915"/>
    </source>
</evidence>
<keyword evidence="1" id="KW-0472">Membrane</keyword>
<sequence>MSIVNMFRKEALRNQYKSSDIGKSLIKQPKIINNSIFILIAIFLFSFFIINILTFSTSKNLSVKVSPENYTPIIYNEVIIINKHLATSGESVKKDQKILSISKLNNESELNTDFIRSPIDGFFFHSETENNITKPFEPLGYILNTPLDNELSFWILKNEKTNININDKVKIIANEDILNGIVTMIIGNKSNDKEKKVYLKLETRNYTQLSPSADIKILLTQQSEKVINLIK</sequence>
<comment type="caution">
    <text evidence="2">The sequence shown here is derived from an EMBL/GenBank/DDBJ whole genome shotgun (WGS) entry which is preliminary data.</text>
</comment>
<protein>
    <recommendedName>
        <fullName evidence="4">HlyD family efflux transporter periplasmic adaptor subunit</fullName>
    </recommendedName>
</protein>
<organism evidence="2 3">
    <name type="scientific">Pseudoalteromonas fuliginea</name>
    <dbReference type="NCBI Taxonomy" id="1872678"/>
    <lineage>
        <taxon>Bacteria</taxon>
        <taxon>Pseudomonadati</taxon>
        <taxon>Pseudomonadota</taxon>
        <taxon>Gammaproteobacteria</taxon>
        <taxon>Alteromonadales</taxon>
        <taxon>Pseudoalteromonadaceae</taxon>
        <taxon>Pseudoalteromonas</taxon>
    </lineage>
</organism>
<dbReference type="EMBL" id="SEUJ01000055">
    <property type="protein sequence ID" value="KAA1163362.1"/>
    <property type="molecule type" value="Genomic_DNA"/>
</dbReference>
<proteinExistence type="predicted"/>
<keyword evidence="1" id="KW-1133">Transmembrane helix</keyword>
<evidence type="ECO:0000256" key="1">
    <source>
        <dbReference type="SAM" id="Phobius"/>
    </source>
</evidence>
<evidence type="ECO:0008006" key="4">
    <source>
        <dbReference type="Google" id="ProtNLM"/>
    </source>
</evidence>
<keyword evidence="1" id="KW-0812">Transmembrane</keyword>
<accession>A0ABQ6RLK5</accession>
<reference evidence="2 3" key="1">
    <citation type="submission" date="2019-01" db="EMBL/GenBank/DDBJ databases">
        <title>Genome sequences of marine Pseudoalteromonas species.</title>
        <authorList>
            <person name="Boraston A.B."/>
            <person name="Hehemann J.-H."/>
            <person name="Vickers C.J."/>
            <person name="Salama-Alber O."/>
            <person name="Abe K."/>
            <person name="Hettle A.J."/>
        </authorList>
    </citation>
    <scope>NUCLEOTIDE SEQUENCE [LARGE SCALE GENOMIC DNA]</scope>
    <source>
        <strain evidence="2 3">PS47</strain>
    </source>
</reference>